<evidence type="ECO:0000313" key="2">
    <source>
        <dbReference type="EMBL" id="CAD9629274.1"/>
    </source>
</evidence>
<feature type="region of interest" description="Disordered" evidence="1">
    <location>
        <begin position="236"/>
        <end position="311"/>
    </location>
</feature>
<gene>
    <name evidence="2" type="ORF">SMAR0320_LOCUS22247</name>
</gene>
<feature type="region of interest" description="Disordered" evidence="1">
    <location>
        <begin position="339"/>
        <end position="367"/>
    </location>
</feature>
<feature type="compositionally biased region" description="Acidic residues" evidence="1">
    <location>
        <begin position="34"/>
        <end position="46"/>
    </location>
</feature>
<feature type="compositionally biased region" description="Polar residues" evidence="1">
    <location>
        <begin position="20"/>
        <end position="29"/>
    </location>
</feature>
<feature type="region of interest" description="Disordered" evidence="1">
    <location>
        <begin position="62"/>
        <end position="94"/>
    </location>
</feature>
<organism evidence="2">
    <name type="scientific">Skeletonema marinoi</name>
    <dbReference type="NCBI Taxonomy" id="267567"/>
    <lineage>
        <taxon>Eukaryota</taxon>
        <taxon>Sar</taxon>
        <taxon>Stramenopiles</taxon>
        <taxon>Ochrophyta</taxon>
        <taxon>Bacillariophyta</taxon>
        <taxon>Coscinodiscophyceae</taxon>
        <taxon>Thalassiosirophycidae</taxon>
        <taxon>Thalassiosirales</taxon>
        <taxon>Skeletonemataceae</taxon>
        <taxon>Skeletonema</taxon>
        <taxon>Skeletonema marinoi-dohrnii complex</taxon>
    </lineage>
</organism>
<evidence type="ECO:0000256" key="1">
    <source>
        <dbReference type="SAM" id="MobiDB-lite"/>
    </source>
</evidence>
<evidence type="ECO:0008006" key="3">
    <source>
        <dbReference type="Google" id="ProtNLM"/>
    </source>
</evidence>
<dbReference type="EMBL" id="HBGZ01031222">
    <property type="protein sequence ID" value="CAD9629274.1"/>
    <property type="molecule type" value="Transcribed_RNA"/>
</dbReference>
<protein>
    <recommendedName>
        <fullName evidence="3">SH3 domain-containing protein</fullName>
    </recommendedName>
</protein>
<feature type="region of interest" description="Disordered" evidence="1">
    <location>
        <begin position="1"/>
        <end position="46"/>
    </location>
</feature>
<feature type="compositionally biased region" description="Low complexity" evidence="1">
    <location>
        <begin position="74"/>
        <end position="87"/>
    </location>
</feature>
<proteinExistence type="predicted"/>
<name>A0A7S2M9Q1_9STRA</name>
<feature type="compositionally biased region" description="Polar residues" evidence="1">
    <location>
        <begin position="343"/>
        <end position="352"/>
    </location>
</feature>
<feature type="compositionally biased region" description="Basic and acidic residues" evidence="1">
    <location>
        <begin position="1"/>
        <end position="19"/>
    </location>
</feature>
<accession>A0A7S2M9Q1</accession>
<reference evidence="2" key="1">
    <citation type="submission" date="2021-01" db="EMBL/GenBank/DDBJ databases">
        <authorList>
            <person name="Corre E."/>
            <person name="Pelletier E."/>
            <person name="Niang G."/>
            <person name="Scheremetjew M."/>
            <person name="Finn R."/>
            <person name="Kale V."/>
            <person name="Holt S."/>
            <person name="Cochrane G."/>
            <person name="Meng A."/>
            <person name="Brown T."/>
            <person name="Cohen L."/>
        </authorList>
    </citation>
    <scope>NUCLEOTIDE SEQUENCE</scope>
    <source>
        <strain evidence="2">SM1012Den-03</strain>
    </source>
</reference>
<sequence>MQMKEHECVEKKMPGRTKSDANYPQSKISPTLCEGDEWQQEASIDDEGGKFSLGLRLSASLSNRSRENRDDDYPGSSSSFSYSHDGSVCGETNDDSNLNRSLSLTNAMSFTRQLSVPISPPRNKADSCDEFDRPLIRLKYGDRVQVVSMDSRGWVKLARGYGYIRLQNDKQLVKVGGTSDRACQIEATLHELSIERDRLKNEQTKLERLSAGLMIDLQSTLLTSDDHVICSAPEGMPRIDSDLELSTGHNRKSSLDDLSVKSKSPTPIVLSNSSGAIPDIRMTKSHSPSRVARIGGTNPPSPPPTDPRLSTPTRVNFRTGMSGHRALLSSNTHPHDFIGTPGSVRSMSNHSGISRGKKVTRPRASIY</sequence>
<dbReference type="AlphaFoldDB" id="A0A7S2M9Q1"/>